<dbReference type="SMART" id="SM00343">
    <property type="entry name" value="ZnF_C2HC"/>
    <property type="match status" value="2"/>
</dbReference>
<dbReference type="PANTHER" id="PTHR23002">
    <property type="entry name" value="ZINC FINGER CCHC DOMAIN CONTAINING PROTEIN"/>
    <property type="match status" value="1"/>
</dbReference>
<dbReference type="InterPro" id="IPR001878">
    <property type="entry name" value="Znf_CCHC"/>
</dbReference>
<sequence length="573" mass="65846">MALKQVEETKAKSSIEEPPKLELKELPSHLKYAFLEETDKLPMIIVKDLKDDEKEALLKVLKSHKWAIAWKITDIKAILSGADNRPPMLEKDMYDSWKSRMEMYMLNIQHGRMILESVENGPLLWSTVEENGVTRLKKYSELSTTEAIQADCDVKATNIILQGLPPEQERECKLYDEFDKFAYRKGESLRDFYLRFSLLLNDMKIYNMKLEQFQVNTKFLNTLPPEWSKFVTNVKLVRDTHTTNVDQLHAYLGQHEYHANEVRLMHERTSNPLALVAHHQMNKSPYQPHQQSYHQHQFQPQVSPFQSSSYGTQYHSSHDDPIDAINHMMSFLTLVVTSWYPPTNNQLETSSNPRQQATINNRRVTIQPIQGRQNSMTVGLSRQYTSGSGGSSGKQRVVVCYNCKGEGHMSKQCTKPKRQRDEAWFKDKVLLVQAQANEQVLHEEELEFLADLGIAETSSTHGTSRKQRVIVCYNCKGKGHMSKQCTKPKRKRDEAWFKDKVLMVQAKANGQVLHEEDLEFLADPGISETSSTQNPVTKVLLKIDPICSQDQTKTLQPHSSGVEIQEPRAQSSR</sequence>
<feature type="domain" description="CCHC-type" evidence="3">
    <location>
        <begin position="400"/>
        <end position="415"/>
    </location>
</feature>
<reference evidence="4" key="1">
    <citation type="journal article" date="2019" name="Sci. Rep.">
        <title>Draft genome of Tanacetum cinerariifolium, the natural source of mosquito coil.</title>
        <authorList>
            <person name="Yamashiro T."/>
            <person name="Shiraishi A."/>
            <person name="Satake H."/>
            <person name="Nakayama K."/>
        </authorList>
    </citation>
    <scope>NUCLEOTIDE SEQUENCE</scope>
</reference>
<dbReference type="SUPFAM" id="SSF57756">
    <property type="entry name" value="Retrovirus zinc finger-like domains"/>
    <property type="match status" value="2"/>
</dbReference>
<dbReference type="EMBL" id="BKCJ010001217">
    <property type="protein sequence ID" value="GEU39786.1"/>
    <property type="molecule type" value="Genomic_DNA"/>
</dbReference>
<dbReference type="Pfam" id="PF00098">
    <property type="entry name" value="zf-CCHC"/>
    <property type="match status" value="2"/>
</dbReference>
<dbReference type="Gene3D" id="4.10.60.10">
    <property type="entry name" value="Zinc finger, CCHC-type"/>
    <property type="match status" value="2"/>
</dbReference>
<proteinExistence type="predicted"/>
<feature type="domain" description="CCHC-type" evidence="3">
    <location>
        <begin position="472"/>
        <end position="487"/>
    </location>
</feature>
<comment type="caution">
    <text evidence="4">The sequence shown here is derived from an EMBL/GenBank/DDBJ whole genome shotgun (WGS) entry which is preliminary data.</text>
</comment>
<accession>A0A6L2JRZ9</accession>
<gene>
    <name evidence="4" type="ORF">Tci_011764</name>
</gene>
<organism evidence="4">
    <name type="scientific">Tanacetum cinerariifolium</name>
    <name type="common">Dalmatian daisy</name>
    <name type="synonym">Chrysanthemum cinerariifolium</name>
    <dbReference type="NCBI Taxonomy" id="118510"/>
    <lineage>
        <taxon>Eukaryota</taxon>
        <taxon>Viridiplantae</taxon>
        <taxon>Streptophyta</taxon>
        <taxon>Embryophyta</taxon>
        <taxon>Tracheophyta</taxon>
        <taxon>Spermatophyta</taxon>
        <taxon>Magnoliopsida</taxon>
        <taxon>eudicotyledons</taxon>
        <taxon>Gunneridae</taxon>
        <taxon>Pentapetalae</taxon>
        <taxon>asterids</taxon>
        <taxon>campanulids</taxon>
        <taxon>Asterales</taxon>
        <taxon>Asteraceae</taxon>
        <taxon>Asteroideae</taxon>
        <taxon>Anthemideae</taxon>
        <taxon>Anthemidinae</taxon>
        <taxon>Tanacetum</taxon>
    </lineage>
</organism>
<evidence type="ECO:0000259" key="3">
    <source>
        <dbReference type="PROSITE" id="PS50158"/>
    </source>
</evidence>
<dbReference type="GO" id="GO:0003676">
    <property type="term" value="F:nucleic acid binding"/>
    <property type="evidence" value="ECO:0007669"/>
    <property type="project" value="InterPro"/>
</dbReference>
<name>A0A6L2JRZ9_TANCI</name>
<dbReference type="InterPro" id="IPR036875">
    <property type="entry name" value="Znf_CCHC_sf"/>
</dbReference>
<dbReference type="PROSITE" id="PS50158">
    <property type="entry name" value="ZF_CCHC"/>
    <property type="match status" value="2"/>
</dbReference>
<evidence type="ECO:0000256" key="1">
    <source>
        <dbReference type="PROSITE-ProRule" id="PRU00047"/>
    </source>
</evidence>
<feature type="region of interest" description="Disordered" evidence="2">
    <location>
        <begin position="551"/>
        <end position="573"/>
    </location>
</feature>
<evidence type="ECO:0000256" key="2">
    <source>
        <dbReference type="SAM" id="MobiDB-lite"/>
    </source>
</evidence>
<keyword evidence="1" id="KW-0862">Zinc</keyword>
<dbReference type="InterPro" id="IPR051714">
    <property type="entry name" value="Znf_CCHC_NABP"/>
</dbReference>
<keyword evidence="1" id="KW-0479">Metal-binding</keyword>
<keyword evidence="1" id="KW-0863">Zinc-finger</keyword>
<dbReference type="GO" id="GO:0008270">
    <property type="term" value="F:zinc ion binding"/>
    <property type="evidence" value="ECO:0007669"/>
    <property type="project" value="UniProtKB-KW"/>
</dbReference>
<dbReference type="AlphaFoldDB" id="A0A6L2JRZ9"/>
<protein>
    <submittedName>
        <fullName evidence="4">Integrase, catalytic region, zinc finger, CCHC-type, peptidase aspartic, catalytic</fullName>
    </submittedName>
</protein>
<evidence type="ECO:0000313" key="4">
    <source>
        <dbReference type="EMBL" id="GEU39786.1"/>
    </source>
</evidence>